<dbReference type="EMBL" id="LN907867">
    <property type="protein sequence ID" value="CUU42665.1"/>
    <property type="molecule type" value="Genomic_DNA"/>
</dbReference>
<accession>A0A0P0IVQ8</accession>
<proteinExistence type="predicted"/>
<dbReference type="Pfam" id="PF10013">
    <property type="entry name" value="DUF2256"/>
    <property type="match status" value="1"/>
</dbReference>
<evidence type="ECO:0000313" key="2">
    <source>
        <dbReference type="Proteomes" id="UP000065734"/>
    </source>
</evidence>
<dbReference type="PANTHER" id="PTHR37463">
    <property type="entry name" value="GSL3115 PROTEIN"/>
    <property type="match status" value="1"/>
</dbReference>
<dbReference type="Proteomes" id="UP000065734">
    <property type="component" value="Chromosome I"/>
</dbReference>
<dbReference type="AlphaFoldDB" id="A0A0P0IVQ8"/>
<reference evidence="2" key="1">
    <citation type="journal article" date="2016" name="Genome Announc.">
        <title>Revised genome sequence of the purple photosynthetic bacterium Blastochloris viridis.</title>
        <authorList>
            <person name="Liu L.N."/>
            <person name="Faulkner M."/>
            <person name="Liu X."/>
            <person name="Huang F."/>
            <person name="Darby A.C."/>
            <person name="Hall N."/>
        </authorList>
    </citation>
    <scope>NUCLEOTIDE SEQUENCE [LARGE SCALE GENOMIC DNA]</scope>
    <source>
        <strain evidence="2">ATCC 19567 / DSM 133 / F</strain>
    </source>
</reference>
<organism evidence="1 2">
    <name type="scientific">Blastochloris viridis</name>
    <name type="common">Rhodopseudomonas viridis</name>
    <dbReference type="NCBI Taxonomy" id="1079"/>
    <lineage>
        <taxon>Bacteria</taxon>
        <taxon>Pseudomonadati</taxon>
        <taxon>Pseudomonadota</taxon>
        <taxon>Alphaproteobacteria</taxon>
        <taxon>Hyphomicrobiales</taxon>
        <taxon>Blastochloridaceae</taxon>
        <taxon>Blastochloris</taxon>
    </lineage>
</organism>
<dbReference type="KEGG" id="bvr:BVIR_2233"/>
<dbReference type="PANTHER" id="PTHR37463:SF1">
    <property type="entry name" value="DUF2256 DOMAIN-CONTAINING PROTEIN"/>
    <property type="match status" value="1"/>
</dbReference>
<evidence type="ECO:0000313" key="1">
    <source>
        <dbReference type="EMBL" id="CUU42665.1"/>
    </source>
</evidence>
<protein>
    <recommendedName>
        <fullName evidence="3">DUF2256 domain-containing protein</fullName>
    </recommendedName>
</protein>
<sequence>MRPGMAMSFDTANLGSGLEIDRTEMRKKIELPAKTCAACHRPFVWTKKSARVWNDTHFCSEQCRHAAPLRVGMQCEPVSARGVGVALRLR</sequence>
<name>A0A0P0IVQ8_BLAVI</name>
<gene>
    <name evidence="1" type="ORF">BVIRIDIS_16790</name>
</gene>
<keyword evidence="2" id="KW-1185">Reference proteome</keyword>
<dbReference type="InterPro" id="IPR017136">
    <property type="entry name" value="UCP037205"/>
</dbReference>
<evidence type="ECO:0008006" key="3">
    <source>
        <dbReference type="Google" id="ProtNLM"/>
    </source>
</evidence>